<dbReference type="SUPFAM" id="SSF55347">
    <property type="entry name" value="Glyceraldehyde-3-phosphate dehydrogenase-like, C-terminal domain"/>
    <property type="match status" value="1"/>
</dbReference>
<dbReference type="InterPro" id="IPR036291">
    <property type="entry name" value="NAD(P)-bd_dom_sf"/>
</dbReference>
<proteinExistence type="predicted"/>
<evidence type="ECO:0000313" key="4">
    <source>
        <dbReference type="Proteomes" id="UP000315677"/>
    </source>
</evidence>
<dbReference type="GO" id="GO:0000166">
    <property type="term" value="F:nucleotide binding"/>
    <property type="evidence" value="ECO:0007669"/>
    <property type="project" value="InterPro"/>
</dbReference>
<name>A0A543DYZ9_9PSEU</name>
<dbReference type="Gene3D" id="3.30.360.10">
    <property type="entry name" value="Dihydrodipicolinate Reductase, domain 2"/>
    <property type="match status" value="1"/>
</dbReference>
<dbReference type="InterPro" id="IPR051450">
    <property type="entry name" value="Gfo/Idh/MocA_Oxidoreductases"/>
</dbReference>
<dbReference type="RefSeq" id="WP_246106275.1">
    <property type="nucleotide sequence ID" value="NZ_VFPA01000001.1"/>
</dbReference>
<dbReference type="InterPro" id="IPR000683">
    <property type="entry name" value="Gfo/Idh/MocA-like_OxRdtase_N"/>
</dbReference>
<dbReference type="Pfam" id="PF01408">
    <property type="entry name" value="GFO_IDH_MocA"/>
    <property type="match status" value="1"/>
</dbReference>
<reference evidence="3 4" key="1">
    <citation type="submission" date="2019-06" db="EMBL/GenBank/DDBJ databases">
        <title>Sequencing the genomes of 1000 actinobacteria strains.</title>
        <authorList>
            <person name="Klenk H.-P."/>
        </authorList>
    </citation>
    <scope>NUCLEOTIDE SEQUENCE [LARGE SCALE GENOMIC DNA]</scope>
    <source>
        <strain evidence="3 4">DSM 45301</strain>
    </source>
</reference>
<dbReference type="PANTHER" id="PTHR43377">
    <property type="entry name" value="BILIVERDIN REDUCTASE A"/>
    <property type="match status" value="1"/>
</dbReference>
<evidence type="ECO:0000259" key="2">
    <source>
        <dbReference type="Pfam" id="PF22725"/>
    </source>
</evidence>
<feature type="domain" description="GFO/IDH/MocA-like oxidoreductase" evidence="2">
    <location>
        <begin position="146"/>
        <end position="261"/>
    </location>
</feature>
<feature type="domain" description="Gfo/Idh/MocA-like oxidoreductase N-terminal" evidence="1">
    <location>
        <begin position="45"/>
        <end position="129"/>
    </location>
</feature>
<evidence type="ECO:0000313" key="3">
    <source>
        <dbReference type="EMBL" id="TQM14546.1"/>
    </source>
</evidence>
<protein>
    <submittedName>
        <fullName evidence="3">Putative dehydrogenase</fullName>
    </submittedName>
</protein>
<dbReference type="PANTHER" id="PTHR43377:SF1">
    <property type="entry name" value="BILIVERDIN REDUCTASE A"/>
    <property type="match status" value="1"/>
</dbReference>
<evidence type="ECO:0000259" key="1">
    <source>
        <dbReference type="Pfam" id="PF01408"/>
    </source>
</evidence>
<dbReference type="EMBL" id="VFPA01000001">
    <property type="protein sequence ID" value="TQM14546.1"/>
    <property type="molecule type" value="Genomic_DNA"/>
</dbReference>
<organism evidence="3 4">
    <name type="scientific">Pseudonocardia kunmingensis</name>
    <dbReference type="NCBI Taxonomy" id="630975"/>
    <lineage>
        <taxon>Bacteria</taxon>
        <taxon>Bacillati</taxon>
        <taxon>Actinomycetota</taxon>
        <taxon>Actinomycetes</taxon>
        <taxon>Pseudonocardiales</taxon>
        <taxon>Pseudonocardiaceae</taxon>
        <taxon>Pseudonocardia</taxon>
    </lineage>
</organism>
<keyword evidence="4" id="KW-1185">Reference proteome</keyword>
<gene>
    <name evidence="3" type="ORF">FB558_1312</name>
</gene>
<dbReference type="InterPro" id="IPR055170">
    <property type="entry name" value="GFO_IDH_MocA-like_dom"/>
</dbReference>
<comment type="caution">
    <text evidence="3">The sequence shown here is derived from an EMBL/GenBank/DDBJ whole genome shotgun (WGS) entry which is preliminary data.</text>
</comment>
<dbReference type="SUPFAM" id="SSF51735">
    <property type="entry name" value="NAD(P)-binding Rossmann-fold domains"/>
    <property type="match status" value="1"/>
</dbReference>
<accession>A0A543DYZ9</accession>
<dbReference type="Gene3D" id="3.40.50.720">
    <property type="entry name" value="NAD(P)-binding Rossmann-like Domain"/>
    <property type="match status" value="1"/>
</dbReference>
<dbReference type="Proteomes" id="UP000315677">
    <property type="component" value="Unassembled WGS sequence"/>
</dbReference>
<dbReference type="AlphaFoldDB" id="A0A543DYZ9"/>
<dbReference type="Pfam" id="PF22725">
    <property type="entry name" value="GFO_IDH_MocA_C3"/>
    <property type="match status" value="1"/>
</dbReference>
<sequence length="335" mass="35252">MRPLRIGVLSLAHLHAAGYLALLSGRPDVEVAVSDPDAATRPPGESGGRAFAEQLGVGRYFDTHQELLDWGPDGVIVCSENSRHRELTELAAAAGAHVLCEKPMATTVADGEAMIAACAAAGVHLMIAYPVRFSRQFRALQATLPALGRVVAAAGTNNGQLPGGRSWFSDAELAGGGAVMDHTVHLADLLDCLLSGAEAESVHAVTNRMIRGDDVEVETGGLVSLSYPGGMIATIDCSWSVPQHYPTWGGLTLRLFGEDGIADMDAFAQAVHGFRASTRGPLRFDFGEGGDGPMLEEFVSAIRDGRRPQPDGESGLRSLRVVARAYESARTGVPA</sequence>